<dbReference type="GO" id="GO:0008775">
    <property type="term" value="F:acetate CoA-transferase activity"/>
    <property type="evidence" value="ECO:0007669"/>
    <property type="project" value="InterPro"/>
</dbReference>
<evidence type="ECO:0000256" key="1">
    <source>
        <dbReference type="ARBA" id="ARBA00009632"/>
    </source>
</evidence>
<dbReference type="Proteomes" id="UP000253517">
    <property type="component" value="Unassembled WGS sequence"/>
</dbReference>
<dbReference type="InterPro" id="IPR026888">
    <property type="entry name" value="AcetylCoA_hyd_C"/>
</dbReference>
<dbReference type="Pfam" id="PF02550">
    <property type="entry name" value="AcetylCoA_hydro"/>
    <property type="match status" value="1"/>
</dbReference>
<dbReference type="Gene3D" id="3.30.750.70">
    <property type="entry name" value="4-hydroxybutyrate coenzyme like domains"/>
    <property type="match status" value="1"/>
</dbReference>
<dbReference type="Pfam" id="PF13336">
    <property type="entry name" value="AcetylCoA_hyd_C"/>
    <property type="match status" value="1"/>
</dbReference>
<protein>
    <submittedName>
        <fullName evidence="5">Acyl-CoA hydrolase</fullName>
    </submittedName>
</protein>
<dbReference type="PANTHER" id="PTHR21432">
    <property type="entry name" value="ACETYL-COA HYDROLASE-RELATED"/>
    <property type="match status" value="1"/>
</dbReference>
<organism evidence="5 6">
    <name type="scientific">Schleiferia thermophila</name>
    <dbReference type="NCBI Taxonomy" id="884107"/>
    <lineage>
        <taxon>Bacteria</taxon>
        <taxon>Pseudomonadati</taxon>
        <taxon>Bacteroidota</taxon>
        <taxon>Flavobacteriia</taxon>
        <taxon>Flavobacteriales</taxon>
        <taxon>Schleiferiaceae</taxon>
        <taxon>Schleiferia</taxon>
    </lineage>
</organism>
<gene>
    <name evidence="5" type="ORF">DES35_102150</name>
</gene>
<evidence type="ECO:0000256" key="2">
    <source>
        <dbReference type="ARBA" id="ARBA00022679"/>
    </source>
</evidence>
<proteinExistence type="inferred from homology"/>
<dbReference type="RefSeq" id="WP_037359350.1">
    <property type="nucleotide sequence ID" value="NZ_BHZF01000002.1"/>
</dbReference>
<reference evidence="5 6" key="1">
    <citation type="submission" date="2018-07" db="EMBL/GenBank/DDBJ databases">
        <title>Genomic Encyclopedia of Type Strains, Phase IV (KMG-IV): sequencing the most valuable type-strain genomes for metagenomic binning, comparative biology and taxonomic classification.</title>
        <authorList>
            <person name="Goeker M."/>
        </authorList>
    </citation>
    <scope>NUCLEOTIDE SEQUENCE [LARGE SCALE GENOMIC DNA]</scope>
    <source>
        <strain evidence="5 6">DSM 21410</strain>
    </source>
</reference>
<keyword evidence="6" id="KW-1185">Reference proteome</keyword>
<dbReference type="InterPro" id="IPR046433">
    <property type="entry name" value="ActCoA_hydro"/>
</dbReference>
<comment type="caution">
    <text evidence="5">The sequence shown here is derived from an EMBL/GenBank/DDBJ whole genome shotgun (WGS) entry which is preliminary data.</text>
</comment>
<keyword evidence="2" id="KW-0808">Transferase</keyword>
<dbReference type="SUPFAM" id="SSF100950">
    <property type="entry name" value="NagB/RpiA/CoA transferase-like"/>
    <property type="match status" value="2"/>
</dbReference>
<comment type="similarity">
    <text evidence="1">Belongs to the acetyl-CoA hydrolase/transferase family.</text>
</comment>
<dbReference type="GO" id="GO:0016787">
    <property type="term" value="F:hydrolase activity"/>
    <property type="evidence" value="ECO:0007669"/>
    <property type="project" value="UniProtKB-KW"/>
</dbReference>
<evidence type="ECO:0000259" key="4">
    <source>
        <dbReference type="Pfam" id="PF13336"/>
    </source>
</evidence>
<dbReference type="Gene3D" id="3.40.1080.10">
    <property type="entry name" value="Glutaconate Coenzyme A-transferase"/>
    <property type="match status" value="1"/>
</dbReference>
<accession>A0A369A6J1</accession>
<dbReference type="GO" id="GO:0006083">
    <property type="term" value="P:acetate metabolic process"/>
    <property type="evidence" value="ECO:0007669"/>
    <property type="project" value="InterPro"/>
</dbReference>
<dbReference type="Gene3D" id="3.40.1080.20">
    <property type="entry name" value="Acetyl-CoA hydrolase/transferase C-terminal domain"/>
    <property type="match status" value="1"/>
</dbReference>
<evidence type="ECO:0000313" key="5">
    <source>
        <dbReference type="EMBL" id="RCX03697.1"/>
    </source>
</evidence>
<dbReference type="EMBL" id="QPJS01000002">
    <property type="protein sequence ID" value="RCX03697.1"/>
    <property type="molecule type" value="Genomic_DNA"/>
</dbReference>
<feature type="domain" description="Acetyl-CoA hydrolase/transferase C-terminal" evidence="4">
    <location>
        <begin position="265"/>
        <end position="416"/>
    </location>
</feature>
<dbReference type="InterPro" id="IPR003702">
    <property type="entry name" value="ActCoA_hydro_N"/>
</dbReference>
<dbReference type="PANTHER" id="PTHR21432:SF20">
    <property type="entry name" value="ACETYL-COA HYDROLASE"/>
    <property type="match status" value="1"/>
</dbReference>
<sequence length="428" mass="46969">MRYVSPAEAVSVVQSSQRIFLHGSAATPQKLAKALAERKNELSDVEVISISTLGQMPLAAPDMEGHFYINSLFVSANIRDAVNSPRGDYIPIFLSEINRLFELGILPIDVAFIHVSPPDKHGFCSLGTSIDVARSAVKHAKKVIAQINPKMPRTHGDGIIHQSDIEMAVWCEDDLPEIDYRKEIGDCEQKIAQHIATLVDDRSTLQLGIGSIPDAVLMALGNHKDLGIHTEMFSNGVVDLIKKGVITNTYKKKHRGKVVSTFAIGSRELYDFLDDNPSFRFLEANYVNDGAVIRQNPKMVSINSAIEIDLTGQVCADSIGTYQYSGVGGQMDFMRGAALSEGGKPIIAIGTTTSKGHSKIVPTLKSGAGVVTTRAHVHYVVTEYGIAYLYGKNLHQRALALRDIAHPDHREMLDKAIYERFKIKKSAY</sequence>
<dbReference type="InterPro" id="IPR037171">
    <property type="entry name" value="NagB/RpiA_transferase-like"/>
</dbReference>
<dbReference type="AlphaFoldDB" id="A0A369A6J1"/>
<evidence type="ECO:0000259" key="3">
    <source>
        <dbReference type="Pfam" id="PF02550"/>
    </source>
</evidence>
<name>A0A369A6J1_9FLAO</name>
<keyword evidence="5" id="KW-0378">Hydrolase</keyword>
<evidence type="ECO:0000313" key="6">
    <source>
        <dbReference type="Proteomes" id="UP000253517"/>
    </source>
</evidence>
<dbReference type="InterPro" id="IPR038460">
    <property type="entry name" value="AcetylCoA_hyd_C_sf"/>
</dbReference>
<feature type="domain" description="Acetyl-CoA hydrolase/transferase N-terminal" evidence="3">
    <location>
        <begin position="4"/>
        <end position="166"/>
    </location>
</feature>